<dbReference type="InterPro" id="IPR050216">
    <property type="entry name" value="LRR_domain-containing"/>
</dbReference>
<keyword evidence="12" id="KW-1185">Reference proteome</keyword>
<evidence type="ECO:0000313" key="12">
    <source>
        <dbReference type="Proteomes" id="UP000573818"/>
    </source>
</evidence>
<reference evidence="11 12" key="1">
    <citation type="submission" date="2019-09" db="EMBL/GenBank/DDBJ databases">
        <title>Bird 10,000 Genomes (B10K) Project - Family phase.</title>
        <authorList>
            <person name="Zhang G."/>
        </authorList>
    </citation>
    <scope>NUCLEOTIDE SEQUENCE [LARGE SCALE GENOMIC DNA]</scope>
    <source>
        <strain evidence="11">OUT-0013</strain>
        <tissue evidence="11">Blood</tissue>
    </source>
</reference>
<feature type="region of interest" description="Disordered" evidence="8">
    <location>
        <begin position="601"/>
        <end position="631"/>
    </location>
</feature>
<evidence type="ECO:0000256" key="6">
    <source>
        <dbReference type="PROSITE-ProRule" id="PRU00175"/>
    </source>
</evidence>
<evidence type="ECO:0000256" key="1">
    <source>
        <dbReference type="ARBA" id="ARBA00022614"/>
    </source>
</evidence>
<dbReference type="GO" id="GO:0005737">
    <property type="term" value="C:cytoplasm"/>
    <property type="evidence" value="ECO:0007669"/>
    <property type="project" value="TreeGrafter"/>
</dbReference>
<dbReference type="InterPro" id="IPR013761">
    <property type="entry name" value="SAM/pointed_sf"/>
</dbReference>
<feature type="domain" description="RING-type" evidence="9">
    <location>
        <begin position="640"/>
        <end position="675"/>
    </location>
</feature>
<dbReference type="CDD" id="cd16515">
    <property type="entry name" value="RING-HC_LRSAM1"/>
    <property type="match status" value="1"/>
</dbReference>
<dbReference type="SUPFAM" id="SSF47769">
    <property type="entry name" value="SAM/Pointed domain"/>
    <property type="match status" value="1"/>
</dbReference>
<feature type="non-terminal residue" evidence="11">
    <location>
        <position position="688"/>
    </location>
</feature>
<dbReference type="Gene3D" id="3.30.40.10">
    <property type="entry name" value="Zinc/RING finger domain, C3HC4 (zinc finger)"/>
    <property type="match status" value="1"/>
</dbReference>
<gene>
    <name evidence="11" type="primary">Lrsam1</name>
    <name evidence="11" type="ORF">SYLATR_R13410</name>
</gene>
<accession>A0A7K7E3L0</accession>
<dbReference type="Proteomes" id="UP000573818">
    <property type="component" value="Unassembled WGS sequence"/>
</dbReference>
<dbReference type="AlphaFoldDB" id="A0A7K7E3L0"/>
<dbReference type="PANTHER" id="PTHR48051">
    <property type="match status" value="1"/>
</dbReference>
<evidence type="ECO:0000256" key="8">
    <source>
        <dbReference type="SAM" id="MobiDB-lite"/>
    </source>
</evidence>
<dbReference type="InterPro" id="IPR032675">
    <property type="entry name" value="LRR_dom_sf"/>
</dbReference>
<dbReference type="PROSITE" id="PS50089">
    <property type="entry name" value="ZF_RING_2"/>
    <property type="match status" value="1"/>
</dbReference>
<keyword evidence="7" id="KW-0175">Coiled coil</keyword>
<dbReference type="InterPro" id="IPR055414">
    <property type="entry name" value="LRR_R13L4/SHOC2-like"/>
</dbReference>
<dbReference type="SMART" id="SM00364">
    <property type="entry name" value="LRR_BAC"/>
    <property type="match status" value="3"/>
</dbReference>
<protein>
    <submittedName>
        <fullName evidence="11">LRSM1 ligase</fullName>
    </submittedName>
</protein>
<feature type="non-terminal residue" evidence="11">
    <location>
        <position position="1"/>
    </location>
</feature>
<dbReference type="EMBL" id="VZSL01000030">
    <property type="protein sequence ID" value="NWY39855.1"/>
    <property type="molecule type" value="Genomic_DNA"/>
</dbReference>
<dbReference type="InterPro" id="IPR013083">
    <property type="entry name" value="Znf_RING/FYVE/PHD"/>
</dbReference>
<evidence type="ECO:0000256" key="5">
    <source>
        <dbReference type="ARBA" id="ARBA00022833"/>
    </source>
</evidence>
<dbReference type="Pfam" id="PF23598">
    <property type="entry name" value="LRR_14"/>
    <property type="match status" value="1"/>
</dbReference>
<keyword evidence="1" id="KW-0433">Leucine-rich repeat</keyword>
<proteinExistence type="predicted"/>
<sequence>VPYGVFATCKVLQKKVLIIHTNNLTSLVPKSCSLLSLITVKVLDLHDNQLASLPADIGQLTALQVLNLEKNLLKSLPQSIGHLAQLQVLNVKGNKLRELPGSVSGLRSLRALDVSGNVLQELPRGLAHIHTLQTLTLDASAMTYPPPDICHEGTEAIQQFLCKECGIAYYPPSQYLLPTLESDGRGTSVDGVDRTVEKYLEEESEWQEIPVIHLSSYSSQERKTQEKLEFERRLNMGQREQALLVQQLNSNKDEILQTVREEQQRLEQGLSRHQRYLEEERLKLLQQLKDTEQGIASRIQKLLEDNQRQKRSSDILKSLENERIRMEQLMAITQEETEQLRRREVASAMQQMLAETYKNKLLQMSSESRRQDLVSQACSSLAEMDQKFQQILAWQQLDQNKAVSEILQQIEMQKTAFEALQVKKDLMHRQIRNQIKLIERELLQLTQLELKKQELDTEMLQEAVTEQRRTLGCLLQQLLKEKKQREEELQQILLEMEAKSETKQENYWLIQYQRLLNQKPLSLKLQEKGLEQQLVTLLLELSAEQYVPVFAHHRISLDMLSTMSASDLEKLGVTETGLQRAILRRAQEILAVATTIPELRGAEDTEAAVGPEPSAPLEEPPSPAAPSAPPLQWDEKKSECVVCMEQEPQMIFLPCGHVCCCQGCCERLHSCPLCRQDIAQRIRIFHSA</sequence>
<feature type="coiled-coil region" evidence="7">
    <location>
        <begin position="428"/>
        <end position="506"/>
    </location>
</feature>
<dbReference type="SUPFAM" id="SSF52058">
    <property type="entry name" value="L domain-like"/>
    <property type="match status" value="1"/>
</dbReference>
<dbReference type="SMART" id="SM00369">
    <property type="entry name" value="LRR_TYP"/>
    <property type="match status" value="4"/>
</dbReference>
<keyword evidence="4 6" id="KW-0863">Zinc-finger</keyword>
<dbReference type="Pfam" id="PF13920">
    <property type="entry name" value="zf-C3HC4_3"/>
    <property type="match status" value="1"/>
</dbReference>
<evidence type="ECO:0000256" key="4">
    <source>
        <dbReference type="ARBA" id="ARBA00022771"/>
    </source>
</evidence>
<evidence type="ECO:0000259" key="9">
    <source>
        <dbReference type="PROSITE" id="PS50089"/>
    </source>
</evidence>
<dbReference type="GO" id="GO:0016874">
    <property type="term" value="F:ligase activity"/>
    <property type="evidence" value="ECO:0007669"/>
    <property type="project" value="UniProtKB-KW"/>
</dbReference>
<keyword evidence="2" id="KW-0479">Metal-binding</keyword>
<evidence type="ECO:0000259" key="10">
    <source>
        <dbReference type="PROSITE" id="PS50105"/>
    </source>
</evidence>
<name>A0A7K7E3L0_9SYLV</name>
<dbReference type="SMART" id="SM00454">
    <property type="entry name" value="SAM"/>
    <property type="match status" value="1"/>
</dbReference>
<comment type="caution">
    <text evidence="11">The sequence shown here is derived from an EMBL/GenBank/DDBJ whole genome shotgun (WGS) entry which is preliminary data.</text>
</comment>
<evidence type="ECO:0000256" key="2">
    <source>
        <dbReference type="ARBA" id="ARBA00022723"/>
    </source>
</evidence>
<dbReference type="PROSITE" id="PS50105">
    <property type="entry name" value="SAM_DOMAIN"/>
    <property type="match status" value="1"/>
</dbReference>
<evidence type="ECO:0000313" key="11">
    <source>
        <dbReference type="EMBL" id="NWY39855.1"/>
    </source>
</evidence>
<feature type="domain" description="SAM" evidence="10">
    <location>
        <begin position="538"/>
        <end position="592"/>
    </location>
</feature>
<dbReference type="Gene3D" id="3.80.10.10">
    <property type="entry name" value="Ribonuclease Inhibitor"/>
    <property type="match status" value="1"/>
</dbReference>
<dbReference type="Pfam" id="PF00536">
    <property type="entry name" value="SAM_1"/>
    <property type="match status" value="1"/>
</dbReference>
<keyword evidence="3" id="KW-0677">Repeat</keyword>
<organism evidence="11 12">
    <name type="scientific">Sylvia atricapilla</name>
    <name type="common">blackcap</name>
    <dbReference type="NCBI Taxonomy" id="48155"/>
    <lineage>
        <taxon>Eukaryota</taxon>
        <taxon>Metazoa</taxon>
        <taxon>Chordata</taxon>
        <taxon>Craniata</taxon>
        <taxon>Vertebrata</taxon>
        <taxon>Euteleostomi</taxon>
        <taxon>Archelosauria</taxon>
        <taxon>Archosauria</taxon>
        <taxon>Dinosauria</taxon>
        <taxon>Saurischia</taxon>
        <taxon>Theropoda</taxon>
        <taxon>Coelurosauria</taxon>
        <taxon>Aves</taxon>
        <taxon>Neognathae</taxon>
        <taxon>Neoaves</taxon>
        <taxon>Telluraves</taxon>
        <taxon>Australaves</taxon>
        <taxon>Passeriformes</taxon>
        <taxon>Sylvioidea</taxon>
        <taxon>Sylviidae</taxon>
        <taxon>Sylviinae</taxon>
        <taxon>Sylvia</taxon>
    </lineage>
</organism>
<evidence type="ECO:0000256" key="3">
    <source>
        <dbReference type="ARBA" id="ARBA00022737"/>
    </source>
</evidence>
<feature type="compositionally biased region" description="Pro residues" evidence="8">
    <location>
        <begin position="618"/>
        <end position="629"/>
    </location>
</feature>
<dbReference type="InterPro" id="IPR001841">
    <property type="entry name" value="Znf_RING"/>
</dbReference>
<keyword evidence="11" id="KW-0436">Ligase</keyword>
<dbReference type="GO" id="GO:0008270">
    <property type="term" value="F:zinc ion binding"/>
    <property type="evidence" value="ECO:0007669"/>
    <property type="project" value="UniProtKB-KW"/>
</dbReference>
<evidence type="ECO:0000256" key="7">
    <source>
        <dbReference type="SAM" id="Coils"/>
    </source>
</evidence>
<dbReference type="SUPFAM" id="SSF57850">
    <property type="entry name" value="RING/U-box"/>
    <property type="match status" value="1"/>
</dbReference>
<dbReference type="InterPro" id="IPR001660">
    <property type="entry name" value="SAM"/>
</dbReference>
<dbReference type="InterPro" id="IPR003591">
    <property type="entry name" value="Leu-rich_rpt_typical-subtyp"/>
</dbReference>
<keyword evidence="5" id="KW-0862">Zinc</keyword>
<dbReference type="Gene3D" id="1.10.150.50">
    <property type="entry name" value="Transcription Factor, Ets-1"/>
    <property type="match status" value="1"/>
</dbReference>
<dbReference type="PANTHER" id="PTHR48051:SF47">
    <property type="entry name" value="LEUCINE RICH REPEAT AND STERILE ALPHA MOTIF CONTAINING 1"/>
    <property type="match status" value="1"/>
</dbReference>